<feature type="domain" description="Transposase (putative) YhgA-like" evidence="2">
    <location>
        <begin position="14"/>
        <end position="175"/>
    </location>
</feature>
<evidence type="ECO:0000256" key="1">
    <source>
        <dbReference type="ARBA" id="ARBA00009787"/>
    </source>
</evidence>
<comment type="similarity">
    <text evidence="1">Belongs to the Rpn/YhgA-like nuclease family.</text>
</comment>
<dbReference type="AlphaFoldDB" id="A0A377V562"/>
<dbReference type="Proteomes" id="UP000255518">
    <property type="component" value="Unassembled WGS sequence"/>
</dbReference>
<evidence type="ECO:0000259" key="2">
    <source>
        <dbReference type="Pfam" id="PF04754"/>
    </source>
</evidence>
<reference evidence="3 4" key="1">
    <citation type="submission" date="2018-06" db="EMBL/GenBank/DDBJ databases">
        <authorList>
            <consortium name="Pathogen Informatics"/>
            <person name="Doyle S."/>
        </authorList>
    </citation>
    <scope>NUCLEOTIDE SEQUENCE [LARGE SCALE GENOMIC DNA]</scope>
    <source>
        <strain evidence="3 4">NCTC13443</strain>
    </source>
</reference>
<gene>
    <name evidence="3" type="ORF">NCTC13443_05332</name>
</gene>
<protein>
    <submittedName>
        <fullName evidence="3">Putative YhgA-like transposase</fullName>
    </submittedName>
</protein>
<dbReference type="Pfam" id="PF04754">
    <property type="entry name" value="Transposase_31"/>
    <property type="match status" value="1"/>
</dbReference>
<dbReference type="EMBL" id="UGKT01000001">
    <property type="protein sequence ID" value="STT05397.1"/>
    <property type="molecule type" value="Genomic_DNA"/>
</dbReference>
<dbReference type="PANTHER" id="PTHR34611:SF2">
    <property type="entry name" value="INACTIVE RECOMBINATION-PROMOTING NUCLEASE-LIKE PROTEIN RPNE-RELATED"/>
    <property type="match status" value="1"/>
</dbReference>
<dbReference type="GO" id="GO:1990238">
    <property type="term" value="F:double-stranded DNA endonuclease activity"/>
    <property type="evidence" value="ECO:0007669"/>
    <property type="project" value="TreeGrafter"/>
</dbReference>
<dbReference type="GO" id="GO:0006310">
    <property type="term" value="P:DNA recombination"/>
    <property type="evidence" value="ECO:0007669"/>
    <property type="project" value="TreeGrafter"/>
</dbReference>
<proteinExistence type="inferred from homology"/>
<organism evidence="3 4">
    <name type="scientific">Klebsiella pneumoniae</name>
    <dbReference type="NCBI Taxonomy" id="573"/>
    <lineage>
        <taxon>Bacteria</taxon>
        <taxon>Pseudomonadati</taxon>
        <taxon>Pseudomonadota</taxon>
        <taxon>Gammaproteobacteria</taxon>
        <taxon>Enterobacterales</taxon>
        <taxon>Enterobacteriaceae</taxon>
        <taxon>Klebsiella/Raoultella group</taxon>
        <taxon>Klebsiella</taxon>
        <taxon>Klebsiella pneumoniae complex</taxon>
    </lineage>
</organism>
<dbReference type="InterPro" id="IPR010106">
    <property type="entry name" value="RpnA"/>
</dbReference>
<dbReference type="InterPro" id="IPR006842">
    <property type="entry name" value="Transposase_31"/>
</dbReference>
<evidence type="ECO:0000313" key="3">
    <source>
        <dbReference type="EMBL" id="STT05397.1"/>
    </source>
</evidence>
<dbReference type="InterPro" id="IPR051699">
    <property type="entry name" value="Rpn/YhgA-like_nuclease"/>
</dbReference>
<sequence length="192" mass="21991">MYGAPPWKGRRIPPHDAVFKHLLSHRATARDFLDIHLPAPLRALCNLNTLRLESGSFIDDELRASHSDILYSLQTQAGEGYIYLLIEHQSSADRHMAFRLMRYAIAAMQRHLDKGHTQLPLVIPLLFYHGRVSPWPYPMCWLAGFADPDIARRIYGEDFPLIDITSTPDDEIMRTGAWRCWSCCRSIFASGI</sequence>
<name>A0A377V562_KLEPN</name>
<dbReference type="PANTHER" id="PTHR34611">
    <property type="match status" value="1"/>
</dbReference>
<accession>A0A377V562</accession>
<evidence type="ECO:0000313" key="4">
    <source>
        <dbReference type="Proteomes" id="UP000255518"/>
    </source>
</evidence>
<dbReference type="NCBIfam" id="TIGR01784">
    <property type="entry name" value="T_den_put_tspse"/>
    <property type="match status" value="1"/>
</dbReference>